<gene>
    <name evidence="2" type="ORF">LY28_01209</name>
</gene>
<keyword evidence="3" id="KW-1185">Reference proteome</keyword>
<feature type="domain" description="GerMN" evidence="1">
    <location>
        <begin position="292"/>
        <end position="378"/>
    </location>
</feature>
<dbReference type="Proteomes" id="UP000248132">
    <property type="component" value="Unassembled WGS sequence"/>
</dbReference>
<dbReference type="AlphaFoldDB" id="A0A318Y968"/>
<reference evidence="2 3" key="1">
    <citation type="submission" date="2018-06" db="EMBL/GenBank/DDBJ databases">
        <title>Genomic Encyclopedia of Type Strains, Phase I: the one thousand microbial genomes (KMG-I) project.</title>
        <authorList>
            <person name="Kyrpides N."/>
        </authorList>
    </citation>
    <scope>NUCLEOTIDE SEQUENCE [LARGE SCALE GENOMIC DNA]</scope>
    <source>
        <strain evidence="2 3">DSM 19573</strain>
    </source>
</reference>
<evidence type="ECO:0000313" key="3">
    <source>
        <dbReference type="Proteomes" id="UP000248132"/>
    </source>
</evidence>
<comment type="caution">
    <text evidence="2">The sequence shown here is derived from an EMBL/GenBank/DDBJ whole genome shotgun (WGS) entry which is preliminary data.</text>
</comment>
<sequence>MKRFVSILLAVMILISGCSFIGKKQSDSDKIIPDSVQTDNAGNSAESAFNINNTAQSGSSGASAAATASSTGSDKLLTDSSGVSGGPEAIGMLIDNGAGKGVVNDPKDKDSILITLYYRNKEGLLVPVTRKVSKQEGVAKAAINGLVDQAVTREQLAYYGLYPVLPQGTKIKGISIKNGNAAIDFSKEFLNAENKQNEQMMVSSVVYTLTGFKTISNVEIRVDGKTLDRLVNGTDLSKSRNRQNTFINSEETELKEGFIKCDLYYMAYGTKDINYMMPVSTQIENSEDSQLLAAMFSELSKKPSAAEYFTSFPEGTKLLSFDESSNLATLNFSSQISNYGGSEKENSLLNQIYYTISQLKNIKKVKILIDGKEAALPEGSEVASAKALPDTWNKIIDK</sequence>
<proteinExistence type="predicted"/>
<evidence type="ECO:0000313" key="2">
    <source>
        <dbReference type="EMBL" id="PYG88848.1"/>
    </source>
</evidence>
<dbReference type="PROSITE" id="PS51257">
    <property type="entry name" value="PROKAR_LIPOPROTEIN"/>
    <property type="match status" value="1"/>
</dbReference>
<dbReference type="Pfam" id="PF10646">
    <property type="entry name" value="Germane"/>
    <property type="match status" value="2"/>
</dbReference>
<dbReference type="OrthoDB" id="9809406at2"/>
<organism evidence="2 3">
    <name type="scientific">Ruminiclostridium sufflavum DSM 19573</name>
    <dbReference type="NCBI Taxonomy" id="1121337"/>
    <lineage>
        <taxon>Bacteria</taxon>
        <taxon>Bacillati</taxon>
        <taxon>Bacillota</taxon>
        <taxon>Clostridia</taxon>
        <taxon>Eubacteriales</taxon>
        <taxon>Oscillospiraceae</taxon>
        <taxon>Ruminiclostridium</taxon>
    </lineage>
</organism>
<accession>A0A318Y968</accession>
<evidence type="ECO:0000259" key="1">
    <source>
        <dbReference type="SMART" id="SM00909"/>
    </source>
</evidence>
<dbReference type="SMART" id="SM00909">
    <property type="entry name" value="Germane"/>
    <property type="match status" value="2"/>
</dbReference>
<dbReference type="RefSeq" id="WP_110461268.1">
    <property type="nucleotide sequence ID" value="NZ_QKMR01000005.1"/>
</dbReference>
<name>A0A318Y968_9FIRM</name>
<dbReference type="EMBL" id="QKMR01000005">
    <property type="protein sequence ID" value="PYG88848.1"/>
    <property type="molecule type" value="Genomic_DNA"/>
</dbReference>
<feature type="domain" description="GerMN" evidence="1">
    <location>
        <begin position="139"/>
        <end position="231"/>
    </location>
</feature>
<dbReference type="InterPro" id="IPR019606">
    <property type="entry name" value="GerMN"/>
</dbReference>
<protein>
    <submittedName>
        <fullName evidence="2">Germination protein M</fullName>
    </submittedName>
</protein>